<protein>
    <submittedName>
        <fullName evidence="2">Uncharacterized protein</fullName>
    </submittedName>
</protein>
<accession>A0A392S428</accession>
<sequence>NSTKAEVDEQEDKVAHDKKLTGAENVNAGVQPEFESCLKKETGDNVKESENEAEGGRTTNKKSHSTPERVEE</sequence>
<dbReference type="AlphaFoldDB" id="A0A392S428"/>
<dbReference type="Proteomes" id="UP000265520">
    <property type="component" value="Unassembled WGS sequence"/>
</dbReference>
<evidence type="ECO:0000313" key="3">
    <source>
        <dbReference type="Proteomes" id="UP000265520"/>
    </source>
</evidence>
<proteinExistence type="predicted"/>
<feature type="region of interest" description="Disordered" evidence="1">
    <location>
        <begin position="1"/>
        <end position="72"/>
    </location>
</feature>
<organism evidence="2 3">
    <name type="scientific">Trifolium medium</name>
    <dbReference type="NCBI Taxonomy" id="97028"/>
    <lineage>
        <taxon>Eukaryota</taxon>
        <taxon>Viridiplantae</taxon>
        <taxon>Streptophyta</taxon>
        <taxon>Embryophyta</taxon>
        <taxon>Tracheophyta</taxon>
        <taxon>Spermatophyta</taxon>
        <taxon>Magnoliopsida</taxon>
        <taxon>eudicotyledons</taxon>
        <taxon>Gunneridae</taxon>
        <taxon>Pentapetalae</taxon>
        <taxon>rosids</taxon>
        <taxon>fabids</taxon>
        <taxon>Fabales</taxon>
        <taxon>Fabaceae</taxon>
        <taxon>Papilionoideae</taxon>
        <taxon>50 kb inversion clade</taxon>
        <taxon>NPAAA clade</taxon>
        <taxon>Hologalegina</taxon>
        <taxon>IRL clade</taxon>
        <taxon>Trifolieae</taxon>
        <taxon>Trifolium</taxon>
    </lineage>
</organism>
<evidence type="ECO:0000256" key="1">
    <source>
        <dbReference type="SAM" id="MobiDB-lite"/>
    </source>
</evidence>
<feature type="non-terminal residue" evidence="2">
    <location>
        <position position="1"/>
    </location>
</feature>
<feature type="non-terminal residue" evidence="2">
    <location>
        <position position="72"/>
    </location>
</feature>
<reference evidence="2 3" key="1">
    <citation type="journal article" date="2018" name="Front. Plant Sci.">
        <title>Red Clover (Trifolium pratense) and Zigzag Clover (T. medium) - A Picture of Genomic Similarities and Differences.</title>
        <authorList>
            <person name="Dluhosova J."/>
            <person name="Istvanek J."/>
            <person name="Nedelnik J."/>
            <person name="Repkova J."/>
        </authorList>
    </citation>
    <scope>NUCLEOTIDE SEQUENCE [LARGE SCALE GENOMIC DNA]</scope>
    <source>
        <strain evidence="3">cv. 10/8</strain>
        <tissue evidence="2">Leaf</tissue>
    </source>
</reference>
<dbReference type="EMBL" id="LXQA010313342">
    <property type="protein sequence ID" value="MCI43137.1"/>
    <property type="molecule type" value="Genomic_DNA"/>
</dbReference>
<evidence type="ECO:0000313" key="2">
    <source>
        <dbReference type="EMBL" id="MCI43137.1"/>
    </source>
</evidence>
<feature type="compositionally biased region" description="Basic and acidic residues" evidence="1">
    <location>
        <begin position="36"/>
        <end position="50"/>
    </location>
</feature>
<comment type="caution">
    <text evidence="2">The sequence shown here is derived from an EMBL/GenBank/DDBJ whole genome shotgun (WGS) entry which is preliminary data.</text>
</comment>
<keyword evidence="3" id="KW-1185">Reference proteome</keyword>
<name>A0A392S428_9FABA</name>
<feature type="compositionally biased region" description="Basic and acidic residues" evidence="1">
    <location>
        <begin position="12"/>
        <end position="21"/>
    </location>
</feature>